<feature type="compositionally biased region" description="Basic and acidic residues" evidence="2">
    <location>
        <begin position="46"/>
        <end position="63"/>
    </location>
</feature>
<feature type="coiled-coil region" evidence="1">
    <location>
        <begin position="241"/>
        <end position="269"/>
    </location>
</feature>
<dbReference type="WBParaSite" id="snap_masked-unitig_38825-processed-gene-0.1-mRNA-1">
    <property type="protein sequence ID" value="snap_masked-unitig_38825-processed-gene-0.1-mRNA-1"/>
    <property type="gene ID" value="snap_masked-unitig_38825-processed-gene-0.1"/>
</dbReference>
<feature type="compositionally biased region" description="Basic residues" evidence="2">
    <location>
        <begin position="72"/>
        <end position="83"/>
    </location>
</feature>
<feature type="compositionally biased region" description="Basic residues" evidence="2">
    <location>
        <begin position="35"/>
        <end position="45"/>
    </location>
</feature>
<keyword evidence="3" id="KW-1185">Reference proteome</keyword>
<feature type="compositionally biased region" description="Basic and acidic residues" evidence="2">
    <location>
        <begin position="329"/>
        <end position="343"/>
    </location>
</feature>
<keyword evidence="1" id="KW-0175">Coiled coil</keyword>
<proteinExistence type="predicted"/>
<sequence length="497" mass="54952">MKQILAEYESKCSECVSPSVRLAMREAIEQEKLMSKRVHSVGRRGSHCDVRAPEMQKTPEKKKPASAGSGRSRSRSQSRKRAQKKGEPASGQVLIDRFVKREPPPPSPGLWPRGAGAAADGGAQGQAVHRDFRASSLIGKGFYALTKVELMDCLLQPDSLKSFGDSTQSLQNTHGDHDGCKELCRRLIGNKYLKTLSLCYRSHLSSGKYCWAICQSAVVDLFSRRQRAEAEGVIYLVDSLAEYAEDEAKRREEEAQRKLQEAAERKRCRYKCCSANHLDHFSAPKDRYTYSTSSHICSSASEAKPDSAKSSKSGKKKGGKKGRKKGRKERAEKKAERRAERKVAGRSPSSGQAIEPVIRKLHLADNGIDQVGRGANFVCLKSVIRLGSIVRLLPDPRRAGPLLGQRHRRCGAAGWCLSSFRHAKKKLGSGIKKRKRGKRGSQKEESYSMPNVHGQSKKCLSILVLLLLLATGLLIYHLHQGMPAPACSCARRSPQLL</sequence>
<name>A0A1I8JR74_9PLAT</name>
<accession>A0A1I8JR74</accession>
<evidence type="ECO:0000313" key="4">
    <source>
        <dbReference type="WBParaSite" id="snap_masked-unitig_38825-processed-gene-0.1-mRNA-1"/>
    </source>
</evidence>
<protein>
    <submittedName>
        <fullName evidence="4">MSC domain-containing protein</fullName>
    </submittedName>
</protein>
<evidence type="ECO:0000256" key="2">
    <source>
        <dbReference type="SAM" id="MobiDB-lite"/>
    </source>
</evidence>
<feature type="compositionally biased region" description="Basic residues" evidence="2">
    <location>
        <begin position="427"/>
        <end position="440"/>
    </location>
</feature>
<dbReference type="AlphaFoldDB" id="A0A1I8JR74"/>
<feature type="compositionally biased region" description="Basic residues" evidence="2">
    <location>
        <begin position="312"/>
        <end position="328"/>
    </location>
</feature>
<reference evidence="4" key="1">
    <citation type="submission" date="2016-11" db="UniProtKB">
        <authorList>
            <consortium name="WormBaseParasite"/>
        </authorList>
    </citation>
    <scope>IDENTIFICATION</scope>
</reference>
<organism evidence="3 4">
    <name type="scientific">Macrostomum lignano</name>
    <dbReference type="NCBI Taxonomy" id="282301"/>
    <lineage>
        <taxon>Eukaryota</taxon>
        <taxon>Metazoa</taxon>
        <taxon>Spiralia</taxon>
        <taxon>Lophotrochozoa</taxon>
        <taxon>Platyhelminthes</taxon>
        <taxon>Rhabditophora</taxon>
        <taxon>Macrostomorpha</taxon>
        <taxon>Macrostomida</taxon>
        <taxon>Macrostomidae</taxon>
        <taxon>Macrostomum</taxon>
    </lineage>
</organism>
<evidence type="ECO:0000256" key="1">
    <source>
        <dbReference type="SAM" id="Coils"/>
    </source>
</evidence>
<evidence type="ECO:0000313" key="3">
    <source>
        <dbReference type="Proteomes" id="UP000095280"/>
    </source>
</evidence>
<feature type="region of interest" description="Disordered" evidence="2">
    <location>
        <begin position="427"/>
        <end position="452"/>
    </location>
</feature>
<feature type="region of interest" description="Disordered" evidence="2">
    <location>
        <begin position="33"/>
        <end position="122"/>
    </location>
</feature>
<dbReference type="Proteomes" id="UP000095280">
    <property type="component" value="Unplaced"/>
</dbReference>
<feature type="region of interest" description="Disordered" evidence="2">
    <location>
        <begin position="299"/>
        <end position="353"/>
    </location>
</feature>